<gene>
    <name evidence="1" type="ORF">HMPREF3187_01398</name>
</gene>
<organism evidence="1 2">
    <name type="scientific">Aerococcus christensenii</name>
    <dbReference type="NCBI Taxonomy" id="87541"/>
    <lineage>
        <taxon>Bacteria</taxon>
        <taxon>Bacillati</taxon>
        <taxon>Bacillota</taxon>
        <taxon>Bacilli</taxon>
        <taxon>Lactobacillales</taxon>
        <taxon>Aerococcaceae</taxon>
        <taxon>Aerococcus</taxon>
    </lineage>
</organism>
<evidence type="ECO:0008006" key="3">
    <source>
        <dbReference type="Google" id="ProtNLM"/>
    </source>
</evidence>
<dbReference type="InterPro" id="IPR021321">
    <property type="entry name" value="DUF2922"/>
</dbReference>
<protein>
    <recommendedName>
        <fullName evidence="3">DUF2922 domain-containing protein</fullName>
    </recommendedName>
</protein>
<dbReference type="PATRIC" id="fig|87541.4.peg.1382"/>
<dbReference type="RefSeq" id="WP_060937114.1">
    <property type="nucleotide sequence ID" value="NZ_CP118095.1"/>
</dbReference>
<name>A0A133XU73_9LACT</name>
<proteinExistence type="predicted"/>
<dbReference type="OrthoDB" id="2454247at2"/>
<dbReference type="AlphaFoldDB" id="A0A133XU73"/>
<comment type="caution">
    <text evidence="1">The sequence shown here is derived from an EMBL/GenBank/DDBJ whole genome shotgun (WGS) entry which is preliminary data.</text>
</comment>
<dbReference type="STRING" id="87541.AWM71_05700"/>
<evidence type="ECO:0000313" key="2">
    <source>
        <dbReference type="Proteomes" id="UP000070422"/>
    </source>
</evidence>
<dbReference type="Pfam" id="PF11148">
    <property type="entry name" value="DUF2922"/>
    <property type="match status" value="1"/>
</dbReference>
<evidence type="ECO:0000313" key="1">
    <source>
        <dbReference type="EMBL" id="KXB34491.1"/>
    </source>
</evidence>
<sequence length="81" mass="9126">MSQVETTLELLFKTSDHKRKTVRFKRPKENLTEAEVKPALSVIQSVKIFKGLEGVDPYAEVLGAQYVKREVVGIYSKATAE</sequence>
<reference evidence="1 2" key="1">
    <citation type="submission" date="2016-01" db="EMBL/GenBank/DDBJ databases">
        <authorList>
            <person name="Oliw E.H."/>
        </authorList>
    </citation>
    <scope>NUCLEOTIDE SEQUENCE [LARGE SCALE GENOMIC DNA]</scope>
    <source>
        <strain evidence="1 2">KA00635</strain>
    </source>
</reference>
<dbReference type="EMBL" id="LSCQ01000075">
    <property type="protein sequence ID" value="KXB34491.1"/>
    <property type="molecule type" value="Genomic_DNA"/>
</dbReference>
<dbReference type="Proteomes" id="UP000070422">
    <property type="component" value="Unassembled WGS sequence"/>
</dbReference>
<accession>A0A133XU73</accession>